<dbReference type="Proteomes" id="UP000077154">
    <property type="component" value="Unassembled WGS sequence"/>
</dbReference>
<dbReference type="InterPro" id="IPR009799">
    <property type="entry name" value="EthD_dom"/>
</dbReference>
<gene>
    <name evidence="3" type="ORF">VC83_08972</name>
</gene>
<dbReference type="eggNOG" id="ENOG502R16B">
    <property type="taxonomic scope" value="Eukaryota"/>
</dbReference>
<evidence type="ECO:0000256" key="1">
    <source>
        <dbReference type="ARBA" id="ARBA00005986"/>
    </source>
</evidence>
<dbReference type="RefSeq" id="XP_024320025.1">
    <property type="nucleotide sequence ID" value="XM_024472512.1"/>
</dbReference>
<protein>
    <recommendedName>
        <fullName evidence="2">EthD domain-containing protein</fullName>
    </recommendedName>
</protein>
<feature type="domain" description="EthD" evidence="2">
    <location>
        <begin position="19"/>
        <end position="118"/>
    </location>
</feature>
<dbReference type="VEuPathDB" id="FungiDB:GMDG_04621"/>
<dbReference type="EMBL" id="KV441416">
    <property type="protein sequence ID" value="OAF54721.1"/>
    <property type="molecule type" value="Genomic_DNA"/>
</dbReference>
<dbReference type="Pfam" id="PF07110">
    <property type="entry name" value="EthD"/>
    <property type="match status" value="1"/>
</dbReference>
<dbReference type="GeneID" id="36292010"/>
<evidence type="ECO:0000259" key="2">
    <source>
        <dbReference type="Pfam" id="PF07110"/>
    </source>
</evidence>
<dbReference type="GO" id="GO:0016491">
    <property type="term" value="F:oxidoreductase activity"/>
    <property type="evidence" value="ECO:0007669"/>
    <property type="project" value="InterPro"/>
</dbReference>
<proteinExistence type="inferred from homology"/>
<dbReference type="SUPFAM" id="SSF54909">
    <property type="entry name" value="Dimeric alpha+beta barrel"/>
    <property type="match status" value="1"/>
</dbReference>
<name>A0A177A0A8_9PEZI</name>
<dbReference type="OrthoDB" id="3454835at2759"/>
<sequence>MATPEIHKLYAMTIFGYKKTDMTEKDYHDYISKTHAGHLKALLAKNDIVSYTMQHNTAEVNVPMLEKIYAGRLPTGNISDCDAIIRIVFKDIQDYLRVREDPHFVSVVNPDHLNFADSQRTRLAVGWFEAHITAGKVVS</sequence>
<dbReference type="InterPro" id="IPR011008">
    <property type="entry name" value="Dimeric_a/b-barrel"/>
</dbReference>
<reference evidence="3" key="1">
    <citation type="submission" date="2016-03" db="EMBL/GenBank/DDBJ databases">
        <title>Updated assembly of Pseudogymnoascus destructans, the fungus causing white-nose syndrome of bats.</title>
        <authorList>
            <person name="Palmer J.M."/>
            <person name="Drees K.P."/>
            <person name="Foster J.T."/>
            <person name="Lindner D.L."/>
        </authorList>
    </citation>
    <scope>NUCLEOTIDE SEQUENCE [LARGE SCALE GENOMIC DNA]</scope>
    <source>
        <strain evidence="3">20631-21</strain>
    </source>
</reference>
<dbReference type="Gene3D" id="3.30.70.100">
    <property type="match status" value="1"/>
</dbReference>
<accession>A0A177A0A8</accession>
<evidence type="ECO:0000313" key="3">
    <source>
        <dbReference type="EMBL" id="OAF54721.1"/>
    </source>
</evidence>
<comment type="similarity">
    <text evidence="1">Belongs to the tpcK family.</text>
</comment>
<organism evidence="3">
    <name type="scientific">Pseudogymnoascus destructans</name>
    <dbReference type="NCBI Taxonomy" id="655981"/>
    <lineage>
        <taxon>Eukaryota</taxon>
        <taxon>Fungi</taxon>
        <taxon>Dikarya</taxon>
        <taxon>Ascomycota</taxon>
        <taxon>Pezizomycotina</taxon>
        <taxon>Leotiomycetes</taxon>
        <taxon>Thelebolales</taxon>
        <taxon>Thelebolaceae</taxon>
        <taxon>Pseudogymnoascus</taxon>
    </lineage>
</organism>
<dbReference type="AlphaFoldDB" id="A0A177A0A8"/>